<dbReference type="OMA" id="SSAHRCG"/>
<keyword evidence="2" id="KW-0732">Signal</keyword>
<gene>
    <name evidence="3" type="ORF">SDRG_04651</name>
</gene>
<evidence type="ECO:0008006" key="5">
    <source>
        <dbReference type="Google" id="ProtNLM"/>
    </source>
</evidence>
<feature type="transmembrane region" description="Helical" evidence="1">
    <location>
        <begin position="102"/>
        <end position="124"/>
    </location>
</feature>
<dbReference type="RefSeq" id="XP_008608551.1">
    <property type="nucleotide sequence ID" value="XM_008610329.1"/>
</dbReference>
<evidence type="ECO:0000313" key="4">
    <source>
        <dbReference type="Proteomes" id="UP000030762"/>
    </source>
</evidence>
<accession>T0QJK9</accession>
<name>T0QJK9_SAPDV</name>
<protein>
    <recommendedName>
        <fullName evidence="5">Transmembrane protein 218</fullName>
    </recommendedName>
</protein>
<dbReference type="AlphaFoldDB" id="T0QJK9"/>
<evidence type="ECO:0000256" key="1">
    <source>
        <dbReference type="SAM" id="Phobius"/>
    </source>
</evidence>
<dbReference type="EMBL" id="JH767142">
    <property type="protein sequence ID" value="EQC38224.1"/>
    <property type="molecule type" value="Genomic_DNA"/>
</dbReference>
<keyword evidence="1" id="KW-1133">Transmembrane helix</keyword>
<feature type="chain" id="PRO_5004583404" description="Transmembrane protein 218" evidence="2">
    <location>
        <begin position="18"/>
        <end position="145"/>
    </location>
</feature>
<dbReference type="VEuPathDB" id="FungiDB:SDRG_04651"/>
<dbReference type="InParanoid" id="T0QJK9"/>
<feature type="transmembrane region" description="Helical" evidence="1">
    <location>
        <begin position="33"/>
        <end position="52"/>
    </location>
</feature>
<organism evidence="3 4">
    <name type="scientific">Saprolegnia diclina (strain VS20)</name>
    <dbReference type="NCBI Taxonomy" id="1156394"/>
    <lineage>
        <taxon>Eukaryota</taxon>
        <taxon>Sar</taxon>
        <taxon>Stramenopiles</taxon>
        <taxon>Oomycota</taxon>
        <taxon>Saprolegniomycetes</taxon>
        <taxon>Saprolegniales</taxon>
        <taxon>Saprolegniaceae</taxon>
        <taxon>Saprolegnia</taxon>
    </lineage>
</organism>
<dbReference type="GeneID" id="19945378"/>
<dbReference type="Proteomes" id="UP000030762">
    <property type="component" value="Unassembled WGS sequence"/>
</dbReference>
<sequence>MQRHVALGLLLPTLALAQTPSSSTPLILGVGPGLFGLVLVVLFCVLLCLCGYSSAHRCGLFFLIASILISTVVFFLTVKVTAPGQASVHRQEYSNKGVTRAVVRAVLIAFAVLALISIVLTHVISPRHARRLGEWLPQRARARQF</sequence>
<feature type="transmembrane region" description="Helical" evidence="1">
    <location>
        <begin position="59"/>
        <end position="82"/>
    </location>
</feature>
<keyword evidence="4" id="KW-1185">Reference proteome</keyword>
<proteinExistence type="predicted"/>
<evidence type="ECO:0000313" key="3">
    <source>
        <dbReference type="EMBL" id="EQC38224.1"/>
    </source>
</evidence>
<keyword evidence="1" id="KW-0472">Membrane</keyword>
<feature type="signal peptide" evidence="2">
    <location>
        <begin position="1"/>
        <end position="17"/>
    </location>
</feature>
<keyword evidence="1" id="KW-0812">Transmembrane</keyword>
<dbReference type="OrthoDB" id="10430237at2759"/>
<evidence type="ECO:0000256" key="2">
    <source>
        <dbReference type="SAM" id="SignalP"/>
    </source>
</evidence>
<reference evidence="3 4" key="1">
    <citation type="submission" date="2012-04" db="EMBL/GenBank/DDBJ databases">
        <title>The Genome Sequence of Saprolegnia declina VS20.</title>
        <authorList>
            <consortium name="The Broad Institute Genome Sequencing Platform"/>
            <person name="Russ C."/>
            <person name="Nusbaum C."/>
            <person name="Tyler B."/>
            <person name="van West P."/>
            <person name="Dieguez-Uribeondo J."/>
            <person name="de Bruijn I."/>
            <person name="Tripathy S."/>
            <person name="Jiang R."/>
            <person name="Young S.K."/>
            <person name="Zeng Q."/>
            <person name="Gargeya S."/>
            <person name="Fitzgerald M."/>
            <person name="Haas B."/>
            <person name="Abouelleil A."/>
            <person name="Alvarado L."/>
            <person name="Arachchi H.M."/>
            <person name="Berlin A."/>
            <person name="Chapman S.B."/>
            <person name="Goldberg J."/>
            <person name="Griggs A."/>
            <person name="Gujja S."/>
            <person name="Hansen M."/>
            <person name="Howarth C."/>
            <person name="Imamovic A."/>
            <person name="Larimer J."/>
            <person name="McCowen C."/>
            <person name="Montmayeur A."/>
            <person name="Murphy C."/>
            <person name="Neiman D."/>
            <person name="Pearson M."/>
            <person name="Priest M."/>
            <person name="Roberts A."/>
            <person name="Saif S."/>
            <person name="Shea T."/>
            <person name="Sisk P."/>
            <person name="Sykes S."/>
            <person name="Wortman J."/>
            <person name="Nusbaum C."/>
            <person name="Birren B."/>
        </authorList>
    </citation>
    <scope>NUCLEOTIDE SEQUENCE [LARGE SCALE GENOMIC DNA]</scope>
    <source>
        <strain evidence="3 4">VS20</strain>
    </source>
</reference>